<keyword evidence="4" id="KW-1185">Reference proteome</keyword>
<dbReference type="GO" id="GO:0016705">
    <property type="term" value="F:oxidoreductase activity, acting on paired donors, with incorporation or reduction of molecular oxygen"/>
    <property type="evidence" value="ECO:0007669"/>
    <property type="project" value="InterPro"/>
</dbReference>
<dbReference type="AlphaFoldDB" id="A0A1X6YF66"/>
<protein>
    <submittedName>
        <fullName evidence="3">Cytochrome P450 107B1</fullName>
        <ecNumber evidence="3">1.14.-.-</ecNumber>
    </submittedName>
</protein>
<accession>A0A1X6YF66</accession>
<evidence type="ECO:0000313" key="3">
    <source>
        <dbReference type="EMBL" id="SLN18896.1"/>
    </source>
</evidence>
<keyword evidence="2" id="KW-0408">Iron</keyword>
<dbReference type="OrthoDB" id="9801155at2"/>
<dbReference type="PANTHER" id="PTHR46696:SF1">
    <property type="entry name" value="CYTOCHROME P450 YJIB-RELATED"/>
    <property type="match status" value="1"/>
</dbReference>
<keyword evidence="2" id="KW-0349">Heme</keyword>
<organism evidence="3 4">
    <name type="scientific">Pseudooceanicola marinus</name>
    <dbReference type="NCBI Taxonomy" id="396013"/>
    <lineage>
        <taxon>Bacteria</taxon>
        <taxon>Pseudomonadati</taxon>
        <taxon>Pseudomonadota</taxon>
        <taxon>Alphaproteobacteria</taxon>
        <taxon>Rhodobacterales</taxon>
        <taxon>Paracoccaceae</taxon>
        <taxon>Pseudooceanicola</taxon>
    </lineage>
</organism>
<dbReference type="InterPro" id="IPR001128">
    <property type="entry name" value="Cyt_P450"/>
</dbReference>
<dbReference type="RefSeq" id="WP_085886485.1">
    <property type="nucleotide sequence ID" value="NZ_FWFN01000001.1"/>
</dbReference>
<dbReference type="InterPro" id="IPR017972">
    <property type="entry name" value="Cyt_P450_CS"/>
</dbReference>
<dbReference type="GO" id="GO:0004497">
    <property type="term" value="F:monooxygenase activity"/>
    <property type="evidence" value="ECO:0007669"/>
    <property type="project" value="UniProtKB-KW"/>
</dbReference>
<dbReference type="PROSITE" id="PS00086">
    <property type="entry name" value="CYTOCHROME_P450"/>
    <property type="match status" value="1"/>
</dbReference>
<dbReference type="GO" id="GO:0020037">
    <property type="term" value="F:heme binding"/>
    <property type="evidence" value="ECO:0007669"/>
    <property type="project" value="InterPro"/>
</dbReference>
<dbReference type="PANTHER" id="PTHR46696">
    <property type="entry name" value="P450, PUTATIVE (EUROFUNG)-RELATED"/>
    <property type="match status" value="1"/>
</dbReference>
<proteinExistence type="inferred from homology"/>
<dbReference type="SUPFAM" id="SSF48264">
    <property type="entry name" value="Cytochrome P450"/>
    <property type="match status" value="1"/>
</dbReference>
<dbReference type="InterPro" id="IPR002397">
    <property type="entry name" value="Cyt_P450_B"/>
</dbReference>
<dbReference type="Pfam" id="PF00067">
    <property type="entry name" value="p450"/>
    <property type="match status" value="1"/>
</dbReference>
<dbReference type="GO" id="GO:0005506">
    <property type="term" value="F:iron ion binding"/>
    <property type="evidence" value="ECO:0007669"/>
    <property type="project" value="InterPro"/>
</dbReference>
<evidence type="ECO:0000256" key="2">
    <source>
        <dbReference type="RuleBase" id="RU000461"/>
    </source>
</evidence>
<keyword evidence="2" id="KW-0503">Monooxygenase</keyword>
<gene>
    <name evidence="3" type="ORF">PSM7751_00607</name>
</gene>
<keyword evidence="2" id="KW-0479">Metal-binding</keyword>
<reference evidence="3 4" key="1">
    <citation type="submission" date="2017-03" db="EMBL/GenBank/DDBJ databases">
        <authorList>
            <person name="Afonso C.L."/>
            <person name="Miller P.J."/>
            <person name="Scott M.A."/>
            <person name="Spackman E."/>
            <person name="Goraichik I."/>
            <person name="Dimitrov K.M."/>
            <person name="Suarez D.L."/>
            <person name="Swayne D.E."/>
        </authorList>
    </citation>
    <scope>NUCLEOTIDE SEQUENCE [LARGE SCALE GENOMIC DNA]</scope>
    <source>
        <strain evidence="3 4">CECT 7751</strain>
    </source>
</reference>
<dbReference type="Proteomes" id="UP000193963">
    <property type="component" value="Unassembled WGS sequence"/>
</dbReference>
<dbReference type="PRINTS" id="PR00359">
    <property type="entry name" value="BP450"/>
</dbReference>
<name>A0A1X6YF66_9RHOB</name>
<dbReference type="EMBL" id="FWFN01000001">
    <property type="protein sequence ID" value="SLN18896.1"/>
    <property type="molecule type" value="Genomic_DNA"/>
</dbReference>
<comment type="similarity">
    <text evidence="1 2">Belongs to the cytochrome P450 family.</text>
</comment>
<evidence type="ECO:0000313" key="4">
    <source>
        <dbReference type="Proteomes" id="UP000193963"/>
    </source>
</evidence>
<evidence type="ECO:0000256" key="1">
    <source>
        <dbReference type="ARBA" id="ARBA00010617"/>
    </source>
</evidence>
<keyword evidence="2 3" id="KW-0560">Oxidoreductase</keyword>
<dbReference type="EC" id="1.14.-.-" evidence="3"/>
<dbReference type="Gene3D" id="1.10.630.10">
    <property type="entry name" value="Cytochrome P450"/>
    <property type="match status" value="1"/>
</dbReference>
<dbReference type="InterPro" id="IPR036396">
    <property type="entry name" value="Cyt_P450_sf"/>
</dbReference>
<sequence length="400" mass="44588">MTLTDTRPVLDVDPFCAEARNDPDALDRAIREAGPVVWIPKYGFWATGRDAEIREIFDDWNRFSSAFGTGMTNVVRDEPWRKPSIILEADPPVHTPNRQVLAKVLSPRALRALGDRLAAEADRMVDDLVARRRFDIAADLAFAFPFKVLPDAAGLKPEGRSHLMPYSTLNFNAMGPKNELYQEARRIVEENGTFAYVTEQMREENILPDSFGAEIYAAAHAGEISHEDAGMLVRAFISAGIDTTVFGIGLTLLSLIERPEQWDMLRADPTLARPAFEEGLRFRAPSPVIGRTTRAATEFAGVHMGAEEKVLMWLSAANRDPAKWDNPDSFDITRRPVGHLAFGTGIHGCVGQMMARLEAESVLKALARKVRRIHLTGTPERIHINWLRGYHSIPVEVEPA</sequence>